<evidence type="ECO:0000313" key="2">
    <source>
        <dbReference type="Proteomes" id="UP001555826"/>
    </source>
</evidence>
<protein>
    <submittedName>
        <fullName evidence="1">CstA-like transporter-associated (Seleno)protein</fullName>
    </submittedName>
</protein>
<name>A0ABV3P2L6_9ACTN</name>
<keyword evidence="2" id="KW-1185">Reference proteome</keyword>
<dbReference type="Pfam" id="PF04328">
    <property type="entry name" value="Sel_put"/>
    <property type="match status" value="1"/>
</dbReference>
<gene>
    <name evidence="1" type="ORF">AB1207_03760</name>
</gene>
<evidence type="ECO:0000313" key="1">
    <source>
        <dbReference type="EMBL" id="MEW9263854.1"/>
    </source>
</evidence>
<comment type="caution">
    <text evidence="1">The sequence shown here is derived from an EMBL/GenBank/DDBJ whole genome shotgun (WGS) entry which is preliminary data.</text>
</comment>
<dbReference type="Proteomes" id="UP001555826">
    <property type="component" value="Unassembled WGS sequence"/>
</dbReference>
<proteinExistence type="predicted"/>
<dbReference type="RefSeq" id="WP_367636443.1">
    <property type="nucleotide sequence ID" value="NZ_JBFNQN010000002.1"/>
</dbReference>
<organism evidence="1 2">
    <name type="scientific">Kineococcus endophyticus</name>
    <dbReference type="NCBI Taxonomy" id="1181883"/>
    <lineage>
        <taxon>Bacteria</taxon>
        <taxon>Bacillati</taxon>
        <taxon>Actinomycetota</taxon>
        <taxon>Actinomycetes</taxon>
        <taxon>Kineosporiales</taxon>
        <taxon>Kineosporiaceae</taxon>
        <taxon>Kineococcus</taxon>
    </lineage>
</organism>
<accession>A0ABV3P2L6</accession>
<dbReference type="EMBL" id="JBFNQN010000002">
    <property type="protein sequence ID" value="MEW9263854.1"/>
    <property type="molecule type" value="Genomic_DNA"/>
</dbReference>
<reference evidence="1 2" key="1">
    <citation type="submission" date="2024-07" db="EMBL/GenBank/DDBJ databases">
        <authorList>
            <person name="Thanompreechachai J."/>
            <person name="Duangmal K."/>
        </authorList>
    </citation>
    <scope>NUCLEOTIDE SEQUENCE [LARGE SCALE GENOMIC DNA]</scope>
    <source>
        <strain evidence="1 2">KCTC 19886</strain>
    </source>
</reference>
<dbReference type="InterPro" id="IPR007423">
    <property type="entry name" value="Sel_put"/>
</dbReference>
<sequence length="62" mass="7116">MTRLLPRVRAGLRWARRQVDGEDRWEAHLLRCARHGHPPGSRAEFERRRADAKAAVPGGRCC</sequence>